<keyword evidence="2" id="KW-1185">Reference proteome</keyword>
<dbReference type="Proteomes" id="UP001465668">
    <property type="component" value="Unassembled WGS sequence"/>
</dbReference>
<evidence type="ECO:0000313" key="1">
    <source>
        <dbReference type="EMBL" id="KAK9777467.1"/>
    </source>
</evidence>
<proteinExistence type="predicted"/>
<comment type="caution">
    <text evidence="1">The sequence shown here is derived from an EMBL/GenBank/DDBJ whole genome shotgun (WGS) entry which is preliminary data.</text>
</comment>
<protein>
    <submittedName>
        <fullName evidence="1">Uncharacterized protein</fullName>
    </submittedName>
</protein>
<organism evidence="1 2">
    <name type="scientific">Seiridium cardinale</name>
    <dbReference type="NCBI Taxonomy" id="138064"/>
    <lineage>
        <taxon>Eukaryota</taxon>
        <taxon>Fungi</taxon>
        <taxon>Dikarya</taxon>
        <taxon>Ascomycota</taxon>
        <taxon>Pezizomycotina</taxon>
        <taxon>Sordariomycetes</taxon>
        <taxon>Xylariomycetidae</taxon>
        <taxon>Amphisphaeriales</taxon>
        <taxon>Sporocadaceae</taxon>
        <taxon>Seiridium</taxon>
    </lineage>
</organism>
<reference evidence="1 2" key="1">
    <citation type="submission" date="2024-02" db="EMBL/GenBank/DDBJ databases">
        <title>First draft genome assembly of two strains of Seiridium cardinale.</title>
        <authorList>
            <person name="Emiliani G."/>
            <person name="Scali E."/>
        </authorList>
    </citation>
    <scope>NUCLEOTIDE SEQUENCE [LARGE SCALE GENOMIC DNA]</scope>
    <source>
        <strain evidence="1 2">BM-138-000479</strain>
    </source>
</reference>
<dbReference type="EMBL" id="JARVKM010000021">
    <property type="protein sequence ID" value="KAK9777467.1"/>
    <property type="molecule type" value="Genomic_DNA"/>
</dbReference>
<gene>
    <name evidence="1" type="ORF">SCAR479_05860</name>
</gene>
<evidence type="ECO:0000313" key="2">
    <source>
        <dbReference type="Proteomes" id="UP001465668"/>
    </source>
</evidence>
<accession>A0ABR2XUP2</accession>
<sequence>MQRIGGPGGLKEQIPTAVTHEWNSMDEICVVWNSETPPTYQSSPSLLIVPTQPGRWYWVFCAVKKKGMAAASVCSPGTEIVAANYMAADMASSERDPTTFGCVDHLPNSARGTFTYLIQRGQASSVCGFADLEVHTYVRLSFAAIALGYAVPRADGFVTRYIGYLVSETSVRIPLPCVVPELIRSQESEANHRDKSPRRLNFINGTGLSSASFGKLRFLVSWAAQHQRFMASSAIDALRSGTFSSSAWLRELGRPVSLQEPAS</sequence>
<name>A0ABR2XUP2_9PEZI</name>